<evidence type="ECO:0000313" key="8">
    <source>
        <dbReference type="EMBL" id="KAB7707879.1"/>
    </source>
</evidence>
<dbReference type="InterPro" id="IPR011976">
    <property type="entry name" value="Pept_M3B_oligopep-rel"/>
</dbReference>
<reference evidence="8 9" key="1">
    <citation type="submission" date="2019-10" db="EMBL/GenBank/DDBJ databases">
        <title>Bacillus aerolatum sp. nov., isolated from bioaerosol of sport playgrounds.</title>
        <authorList>
            <person name="Chen P."/>
            <person name="Zhang G."/>
        </authorList>
    </citation>
    <scope>NUCLEOTIDE SEQUENCE [LARGE SCALE GENOMIC DNA]</scope>
    <source>
        <strain evidence="8 9">CX253</strain>
    </source>
</reference>
<organism evidence="8 9">
    <name type="scientific">Bacillus aerolatus</name>
    <dbReference type="NCBI Taxonomy" id="2653354"/>
    <lineage>
        <taxon>Bacteria</taxon>
        <taxon>Bacillati</taxon>
        <taxon>Bacillota</taxon>
        <taxon>Bacilli</taxon>
        <taxon>Bacillales</taxon>
        <taxon>Bacillaceae</taxon>
        <taxon>Bacillus</taxon>
    </lineage>
</organism>
<dbReference type="CDD" id="cd09606">
    <property type="entry name" value="M3B_PepF"/>
    <property type="match status" value="1"/>
</dbReference>
<keyword evidence="9" id="KW-1185">Reference proteome</keyword>
<dbReference type="GO" id="GO:0004222">
    <property type="term" value="F:metalloendopeptidase activity"/>
    <property type="evidence" value="ECO:0007669"/>
    <property type="project" value="InterPro"/>
</dbReference>
<evidence type="ECO:0000256" key="5">
    <source>
        <dbReference type="ARBA" id="ARBA00023049"/>
    </source>
</evidence>
<accession>A0A6I1FLM4</accession>
<keyword evidence="1 6" id="KW-0645">Protease</keyword>
<protein>
    <submittedName>
        <fullName evidence="8">M3 family oligoendopeptidase</fullName>
    </submittedName>
</protein>
<dbReference type="GO" id="GO:0046872">
    <property type="term" value="F:metal ion binding"/>
    <property type="evidence" value="ECO:0007669"/>
    <property type="project" value="UniProtKB-UniRule"/>
</dbReference>
<dbReference type="EMBL" id="WEIO01000002">
    <property type="protein sequence ID" value="KAB7707879.1"/>
    <property type="molecule type" value="Genomic_DNA"/>
</dbReference>
<comment type="cofactor">
    <cofactor evidence="6">
        <name>Zn(2+)</name>
        <dbReference type="ChEBI" id="CHEBI:29105"/>
    </cofactor>
    <text evidence="6">Binds 1 zinc ion.</text>
</comment>
<dbReference type="Gene3D" id="1.10.1370.30">
    <property type="match status" value="1"/>
</dbReference>
<dbReference type="AlphaFoldDB" id="A0A6I1FLM4"/>
<dbReference type="NCBIfam" id="TIGR02289">
    <property type="entry name" value="M3_not_pepF"/>
    <property type="match status" value="1"/>
</dbReference>
<evidence type="ECO:0000259" key="7">
    <source>
        <dbReference type="Pfam" id="PF01432"/>
    </source>
</evidence>
<dbReference type="Pfam" id="PF01432">
    <property type="entry name" value="Peptidase_M3"/>
    <property type="match status" value="1"/>
</dbReference>
<gene>
    <name evidence="8" type="ORF">F9802_03970</name>
</gene>
<dbReference type="Proteomes" id="UP000429595">
    <property type="component" value="Unassembled WGS sequence"/>
</dbReference>
<dbReference type="PANTHER" id="PTHR11804">
    <property type="entry name" value="PROTEASE M3 THIMET OLIGOPEPTIDASE-RELATED"/>
    <property type="match status" value="1"/>
</dbReference>
<evidence type="ECO:0000256" key="3">
    <source>
        <dbReference type="ARBA" id="ARBA00022801"/>
    </source>
</evidence>
<proteinExistence type="inferred from homology"/>
<name>A0A6I1FLM4_9BACI</name>
<dbReference type="InterPro" id="IPR001567">
    <property type="entry name" value="Pept_M3A_M3B_dom"/>
</dbReference>
<keyword evidence="4 6" id="KW-0862">Zinc</keyword>
<dbReference type="PANTHER" id="PTHR11804:SF28">
    <property type="entry name" value="OLIGOENDOPEPTIDASE F"/>
    <property type="match status" value="1"/>
</dbReference>
<keyword evidence="3 6" id="KW-0378">Hydrolase</keyword>
<keyword evidence="2 6" id="KW-0479">Metal-binding</keyword>
<dbReference type="InterPro" id="IPR045090">
    <property type="entry name" value="Pept_M3A_M3B"/>
</dbReference>
<evidence type="ECO:0000256" key="1">
    <source>
        <dbReference type="ARBA" id="ARBA00022670"/>
    </source>
</evidence>
<dbReference type="GO" id="GO:0006518">
    <property type="term" value="P:peptide metabolic process"/>
    <property type="evidence" value="ECO:0007669"/>
    <property type="project" value="TreeGrafter"/>
</dbReference>
<dbReference type="RefSeq" id="WP_152149866.1">
    <property type="nucleotide sequence ID" value="NZ_WEIO01000002.1"/>
</dbReference>
<keyword evidence="5 6" id="KW-0482">Metalloprotease</keyword>
<evidence type="ECO:0000313" key="9">
    <source>
        <dbReference type="Proteomes" id="UP000429595"/>
    </source>
</evidence>
<sequence>MKFNDYKYERPDIELAEKETEELLGKFKEADGAEAQVDVLNKINQIRSRVSTMMDLCYIRHTVNTNDPFYKQEQDYIDEISPKMEGIASRINEALLSSAFRKELEAIFGKQLFQLAEAQVKTFSNEVLPLLEKENKLSSQYTQLVASAQIEFQGDTLTLAQLEPFTESADRSVRRQATRARFAFFAEHEKQFDAIYDELVKVRTGIARKLGFKNFVELGYYRLNRVDYNSDMVKGYREQIKEFIVPLANKLRKAQQKQTGLKELKFHDESYQFTTGNAKPKGPAEWIIENGKKMYEELSPETAEFFQFMLDHDLMDLEAKKGKAGGGYCTYVSDYRSPFIFSNFNGTSGDIDVLTHEAGHAFQVYSSRDFTVPEFLWPTYEACEIHSMSMEFFTWPWMELFFKEDTDKYKYAHLSGAILFLPYGAAVDEFQHRVYEQPGLTPEERKTVWKEIEQVYLPHRDYDGIPYLEAGGFWQRQGHIYEVPFYYIDYTLAQVCALQFWKRMNEDREEAWKDYVKICKIGGSLSFTEIVEQAGLHSPFEEGCIKKVIEPIERWLDQAGQELIDSI</sequence>
<evidence type="ECO:0000256" key="4">
    <source>
        <dbReference type="ARBA" id="ARBA00022833"/>
    </source>
</evidence>
<comment type="caution">
    <text evidence="8">The sequence shown here is derived from an EMBL/GenBank/DDBJ whole genome shotgun (WGS) entry which is preliminary data.</text>
</comment>
<comment type="similarity">
    <text evidence="6">Belongs to the peptidase M3 family.</text>
</comment>
<feature type="domain" description="Peptidase M3A/M3B catalytic" evidence="7">
    <location>
        <begin position="166"/>
        <end position="546"/>
    </location>
</feature>
<dbReference type="SUPFAM" id="SSF55486">
    <property type="entry name" value="Metalloproteases ('zincins'), catalytic domain"/>
    <property type="match status" value="1"/>
</dbReference>
<dbReference type="GO" id="GO:0006508">
    <property type="term" value="P:proteolysis"/>
    <property type="evidence" value="ECO:0007669"/>
    <property type="project" value="UniProtKB-KW"/>
</dbReference>
<evidence type="ECO:0000256" key="2">
    <source>
        <dbReference type="ARBA" id="ARBA00022723"/>
    </source>
</evidence>
<evidence type="ECO:0000256" key="6">
    <source>
        <dbReference type="RuleBase" id="RU003435"/>
    </source>
</evidence>